<comment type="similarity">
    <text evidence="1">Belongs to the eukaryotic ribosomal protein eL21 family.</text>
</comment>
<reference evidence="7" key="2">
    <citation type="submission" date="2025-08" db="UniProtKB">
        <authorList>
            <consortium name="Ensembl"/>
        </authorList>
    </citation>
    <scope>IDENTIFICATION</scope>
</reference>
<evidence type="ECO:0000256" key="1">
    <source>
        <dbReference type="ARBA" id="ARBA00008427"/>
    </source>
</evidence>
<evidence type="ECO:0000256" key="4">
    <source>
        <dbReference type="ARBA" id="ARBA00035219"/>
    </source>
</evidence>
<dbReference type="Pfam" id="PF01157">
    <property type="entry name" value="Ribosomal_L21e"/>
    <property type="match status" value="1"/>
</dbReference>
<keyword evidence="2" id="KW-0689">Ribosomal protein</keyword>
<dbReference type="GO" id="GO:0003735">
    <property type="term" value="F:structural constituent of ribosome"/>
    <property type="evidence" value="ECO:0007669"/>
    <property type="project" value="InterPro"/>
</dbReference>
<keyword evidence="8" id="KW-1185">Reference proteome</keyword>
<protein>
    <recommendedName>
        <fullName evidence="4">Large ribosomal subunit protein eL21</fullName>
    </recommendedName>
    <alternativeName>
        <fullName evidence="5">60S ribosomal protein L21</fullName>
    </alternativeName>
</protein>
<dbReference type="Gene3D" id="6.10.250.3260">
    <property type="match status" value="1"/>
</dbReference>
<dbReference type="Proteomes" id="UP000265080">
    <property type="component" value="Chromosome 22"/>
</dbReference>
<accession>A0A3P8TYB5</accession>
<dbReference type="STRING" id="161767.ENSAPEP00000028087"/>
<dbReference type="Gene3D" id="2.30.30.70">
    <property type="entry name" value="Ribosomal protein L21"/>
    <property type="match status" value="1"/>
</dbReference>
<name>A0A3P8TYB5_AMPPE</name>
<dbReference type="SUPFAM" id="SSF50104">
    <property type="entry name" value="Translation proteins SH3-like domain"/>
    <property type="match status" value="1"/>
</dbReference>
<dbReference type="PROSITE" id="PS01171">
    <property type="entry name" value="RIBOSOMAL_L21E"/>
    <property type="match status" value="1"/>
</dbReference>
<dbReference type="FunFam" id="2.30.30.70:FF:000001">
    <property type="entry name" value="60S ribosomal protein L21"/>
    <property type="match status" value="1"/>
</dbReference>
<dbReference type="PANTHER" id="PTHR20981">
    <property type="entry name" value="60S RIBOSOMAL PROTEIN L21"/>
    <property type="match status" value="1"/>
</dbReference>
<proteinExistence type="inferred from homology"/>
<evidence type="ECO:0000256" key="3">
    <source>
        <dbReference type="ARBA" id="ARBA00023274"/>
    </source>
</evidence>
<sequence>MTNTRGKRRGTRYMFSRQFRKHGPIPLSTYMRIYKKGDIVDIKGTGTIQKGMPHKCYHGKTGRVYNVTQHAVGIIVNKQVKGKILAKRINVRIEHVKHSKSRDSFLQRVKANESKKLEAKQKGSWVELKRQPAPPREAHFVSTKKNEPQLLEPIPYEFMA</sequence>
<evidence type="ECO:0000313" key="7">
    <source>
        <dbReference type="Ensembl" id="ENSAPEP00000028087.1"/>
    </source>
</evidence>
<dbReference type="GO" id="GO:0022625">
    <property type="term" value="C:cytosolic large ribosomal subunit"/>
    <property type="evidence" value="ECO:0007669"/>
    <property type="project" value="UniProtKB-ARBA"/>
</dbReference>
<evidence type="ECO:0000256" key="5">
    <source>
        <dbReference type="ARBA" id="ARBA00035327"/>
    </source>
</evidence>
<organism evidence="7 8">
    <name type="scientific">Amphiprion percula</name>
    <name type="common">Orange clownfish</name>
    <name type="synonym">Lutjanus percula</name>
    <dbReference type="NCBI Taxonomy" id="161767"/>
    <lineage>
        <taxon>Eukaryota</taxon>
        <taxon>Metazoa</taxon>
        <taxon>Chordata</taxon>
        <taxon>Craniata</taxon>
        <taxon>Vertebrata</taxon>
        <taxon>Euteleostomi</taxon>
        <taxon>Actinopterygii</taxon>
        <taxon>Neopterygii</taxon>
        <taxon>Teleostei</taxon>
        <taxon>Neoteleostei</taxon>
        <taxon>Acanthomorphata</taxon>
        <taxon>Ovalentaria</taxon>
        <taxon>Pomacentridae</taxon>
        <taxon>Amphiprion</taxon>
    </lineage>
</organism>
<feature type="region of interest" description="Disordered" evidence="6">
    <location>
        <begin position="122"/>
        <end position="145"/>
    </location>
</feature>
<dbReference type="FunFam" id="6.10.250.3260:FF:000001">
    <property type="entry name" value="60S ribosomal protein L21"/>
    <property type="match status" value="1"/>
</dbReference>
<dbReference type="InterPro" id="IPR001147">
    <property type="entry name" value="Ribosomal_eL21"/>
</dbReference>
<dbReference type="InterPro" id="IPR008991">
    <property type="entry name" value="Translation_prot_SH3-like_sf"/>
</dbReference>
<dbReference type="InterPro" id="IPR018259">
    <property type="entry name" value="Ribosomal_eL21_CS"/>
</dbReference>
<reference evidence="7 8" key="1">
    <citation type="submission" date="2018-03" db="EMBL/GenBank/DDBJ databases">
        <title>Finding Nemo's genes: A chromosome-scale reference assembly of the genome of the orange clownfish Amphiprion percula.</title>
        <authorList>
            <person name="Lehmann R."/>
        </authorList>
    </citation>
    <scope>NUCLEOTIDE SEQUENCE</scope>
</reference>
<dbReference type="InterPro" id="IPR036948">
    <property type="entry name" value="Ribosomal_eL21_sf"/>
</dbReference>
<dbReference type="GO" id="GO:0006412">
    <property type="term" value="P:translation"/>
    <property type="evidence" value="ECO:0007669"/>
    <property type="project" value="InterPro"/>
</dbReference>
<reference evidence="7" key="3">
    <citation type="submission" date="2025-09" db="UniProtKB">
        <authorList>
            <consortium name="Ensembl"/>
        </authorList>
    </citation>
    <scope>IDENTIFICATION</scope>
</reference>
<evidence type="ECO:0000313" key="8">
    <source>
        <dbReference type="Proteomes" id="UP000265080"/>
    </source>
</evidence>
<dbReference type="Ensembl" id="ENSAPET00000028831.1">
    <property type="protein sequence ID" value="ENSAPEP00000028087.1"/>
    <property type="gene ID" value="ENSAPEG00000019936.1"/>
</dbReference>
<evidence type="ECO:0000256" key="2">
    <source>
        <dbReference type="ARBA" id="ARBA00022980"/>
    </source>
</evidence>
<feature type="compositionally biased region" description="Basic and acidic residues" evidence="6">
    <location>
        <begin position="136"/>
        <end position="145"/>
    </location>
</feature>
<keyword evidence="3" id="KW-0687">Ribonucleoprotein</keyword>
<evidence type="ECO:0000256" key="6">
    <source>
        <dbReference type="SAM" id="MobiDB-lite"/>
    </source>
</evidence>
<dbReference type="GeneTree" id="ENSGT00950000182922"/>
<dbReference type="OMA" id="INYGDYV"/>
<dbReference type="AlphaFoldDB" id="A0A3P8TYB5"/>